<evidence type="ECO:0000313" key="2">
    <source>
        <dbReference type="EMBL" id="SFP02069.1"/>
    </source>
</evidence>
<accession>A0A1I5LXM3</accession>
<dbReference type="AlphaFoldDB" id="A0A1I5LXM3"/>
<protein>
    <submittedName>
        <fullName evidence="2">Uncharacterized protein</fullName>
    </submittedName>
</protein>
<evidence type="ECO:0000256" key="1">
    <source>
        <dbReference type="SAM" id="MobiDB-lite"/>
    </source>
</evidence>
<evidence type="ECO:0000313" key="3">
    <source>
        <dbReference type="Proteomes" id="UP000199306"/>
    </source>
</evidence>
<dbReference type="Proteomes" id="UP000199306">
    <property type="component" value="Unassembled WGS sequence"/>
</dbReference>
<proteinExistence type="predicted"/>
<sequence>MSQFKKNRETAQREKDAGYFRKSSQKRVKSHIADK</sequence>
<keyword evidence="3" id="KW-1185">Reference proteome</keyword>
<organism evidence="2 3">
    <name type="scientific">Pseudarcicella hirudinis</name>
    <dbReference type="NCBI Taxonomy" id="1079859"/>
    <lineage>
        <taxon>Bacteria</taxon>
        <taxon>Pseudomonadati</taxon>
        <taxon>Bacteroidota</taxon>
        <taxon>Cytophagia</taxon>
        <taxon>Cytophagales</taxon>
        <taxon>Flectobacillaceae</taxon>
        <taxon>Pseudarcicella</taxon>
    </lineage>
</organism>
<dbReference type="EMBL" id="FOXH01000001">
    <property type="protein sequence ID" value="SFP02069.1"/>
    <property type="molecule type" value="Genomic_DNA"/>
</dbReference>
<feature type="region of interest" description="Disordered" evidence="1">
    <location>
        <begin position="1"/>
        <end position="35"/>
    </location>
</feature>
<gene>
    <name evidence="2" type="ORF">SAMN04515674_10111</name>
</gene>
<feature type="compositionally biased region" description="Basic residues" evidence="1">
    <location>
        <begin position="23"/>
        <end position="35"/>
    </location>
</feature>
<feature type="compositionally biased region" description="Basic and acidic residues" evidence="1">
    <location>
        <begin position="1"/>
        <end position="19"/>
    </location>
</feature>
<reference evidence="2 3" key="1">
    <citation type="submission" date="2016-10" db="EMBL/GenBank/DDBJ databases">
        <authorList>
            <person name="de Groot N.N."/>
        </authorList>
    </citation>
    <scope>NUCLEOTIDE SEQUENCE [LARGE SCALE GENOMIC DNA]</scope>
    <source>
        <strain evidence="3">E92,LMG 26720,CCM 7988</strain>
    </source>
</reference>
<name>A0A1I5LXM3_9BACT</name>